<evidence type="ECO:0000313" key="2">
    <source>
        <dbReference type="EMBL" id="RMX02947.1"/>
    </source>
</evidence>
<proteinExistence type="predicted"/>
<accession>A0A3M6QIU3</accession>
<dbReference type="GO" id="GO:0006935">
    <property type="term" value="P:chemotaxis"/>
    <property type="evidence" value="ECO:0007669"/>
    <property type="project" value="InterPro"/>
</dbReference>
<gene>
    <name evidence="2" type="ORF">D8I35_17315</name>
</gene>
<name>A0A3M6QIU3_9BURK</name>
<dbReference type="SMART" id="SM00260">
    <property type="entry name" value="CheW"/>
    <property type="match status" value="1"/>
</dbReference>
<dbReference type="OrthoDB" id="5298045at2"/>
<dbReference type="PROSITE" id="PS50851">
    <property type="entry name" value="CHEW"/>
    <property type="match status" value="1"/>
</dbReference>
<dbReference type="InterPro" id="IPR036061">
    <property type="entry name" value="CheW-like_dom_sf"/>
</dbReference>
<dbReference type="Gene3D" id="2.40.50.180">
    <property type="entry name" value="CheA-289, Domain 4"/>
    <property type="match status" value="1"/>
</dbReference>
<comment type="caution">
    <text evidence="2">The sequence shown here is derived from an EMBL/GenBank/DDBJ whole genome shotgun (WGS) entry which is preliminary data.</text>
</comment>
<sequence>MSSNTARTEDIAQTNDQALQERLAKRIRQASQGEQALPSWLAVEIGARSCLVPLNHASELFPWQMPHPVPYVQPWFLGAANLRGELTGVVDLGLFIGDAASRRTEQSLAECKLLTFNPVLEINVALLIDRVAGLKSVNDFSTAYAPAPADSDQQPFLGNAYRDTAGRIWRELNLQSLSQDSRFLSIRL</sequence>
<reference evidence="2 3" key="1">
    <citation type="submission" date="2018-10" db="EMBL/GenBank/DDBJ databases">
        <title>Draft genome of Cortibacter populi DSM10536.</title>
        <authorList>
            <person name="Bernier A.-M."/>
            <person name="Bernard K."/>
        </authorList>
    </citation>
    <scope>NUCLEOTIDE SEQUENCE [LARGE SCALE GENOMIC DNA]</scope>
    <source>
        <strain evidence="2 3">DSM 105136</strain>
    </source>
</reference>
<keyword evidence="3" id="KW-1185">Reference proteome</keyword>
<dbReference type="Gene3D" id="2.30.30.40">
    <property type="entry name" value="SH3 Domains"/>
    <property type="match status" value="1"/>
</dbReference>
<evidence type="ECO:0000259" key="1">
    <source>
        <dbReference type="PROSITE" id="PS50851"/>
    </source>
</evidence>
<evidence type="ECO:0000313" key="3">
    <source>
        <dbReference type="Proteomes" id="UP000278006"/>
    </source>
</evidence>
<dbReference type="SUPFAM" id="SSF50341">
    <property type="entry name" value="CheW-like"/>
    <property type="match status" value="1"/>
</dbReference>
<protein>
    <submittedName>
        <fullName evidence="2">Chemotaxis protein CheW</fullName>
    </submittedName>
</protein>
<dbReference type="AlphaFoldDB" id="A0A3M6QIU3"/>
<dbReference type="Pfam" id="PF01584">
    <property type="entry name" value="CheW"/>
    <property type="match status" value="1"/>
</dbReference>
<dbReference type="InterPro" id="IPR002545">
    <property type="entry name" value="CheW-lke_dom"/>
</dbReference>
<dbReference type="GO" id="GO:0007165">
    <property type="term" value="P:signal transduction"/>
    <property type="evidence" value="ECO:0007669"/>
    <property type="project" value="InterPro"/>
</dbReference>
<feature type="domain" description="CheW-like" evidence="1">
    <location>
        <begin position="37"/>
        <end position="183"/>
    </location>
</feature>
<dbReference type="EMBL" id="RDQO01000007">
    <property type="protein sequence ID" value="RMX02947.1"/>
    <property type="molecule type" value="Genomic_DNA"/>
</dbReference>
<dbReference type="RefSeq" id="WP_122231842.1">
    <property type="nucleotide sequence ID" value="NZ_RDQO01000007.1"/>
</dbReference>
<organism evidence="2 3">
    <name type="scientific">Corticibacter populi</name>
    <dbReference type="NCBI Taxonomy" id="1550736"/>
    <lineage>
        <taxon>Bacteria</taxon>
        <taxon>Pseudomonadati</taxon>
        <taxon>Pseudomonadota</taxon>
        <taxon>Betaproteobacteria</taxon>
        <taxon>Burkholderiales</taxon>
        <taxon>Comamonadaceae</taxon>
        <taxon>Corticibacter</taxon>
    </lineage>
</organism>
<dbReference type="Proteomes" id="UP000278006">
    <property type="component" value="Unassembled WGS sequence"/>
</dbReference>